<proteinExistence type="predicted"/>
<accession>Q05KD1</accession>
<feature type="transmembrane region" description="Helical" evidence="1">
    <location>
        <begin position="111"/>
        <end position="129"/>
    </location>
</feature>
<dbReference type="EMBL" id="AB246892">
    <property type="protein sequence ID" value="BAF34939.1"/>
    <property type="molecule type" value="Genomic_DNA"/>
</dbReference>
<dbReference type="AlphaFoldDB" id="Q05KD1"/>
<sequence>QRIKRTSRILCHFDANLINQLVSLPYNKIIKAILFYQVAWIRLILFPLPSASYFYSLAVVKNTAFYVFHSPSFVSFCGCDEYYTVVSFFYFKLTKYTNSKLISLLNKAQKILPLHMFLFFCFCSILSHPTGEYPIRKVRIFITLLTGL</sequence>
<keyword evidence="1" id="KW-1133">Transmembrane helix</keyword>
<keyword evidence="1" id="KW-0472">Membrane</keyword>
<organism evidence="2">
    <name type="scientific">Hydrogenobacter thermophilus</name>
    <dbReference type="NCBI Taxonomy" id="940"/>
    <lineage>
        <taxon>Bacteria</taxon>
        <taxon>Pseudomonadati</taxon>
        <taxon>Aquificota</taxon>
        <taxon>Aquificia</taxon>
        <taxon>Aquificales</taxon>
        <taxon>Aquificaceae</taxon>
        <taxon>Hydrogenobacter</taxon>
    </lineage>
</organism>
<feature type="transmembrane region" description="Helical" evidence="1">
    <location>
        <begin position="33"/>
        <end position="55"/>
    </location>
</feature>
<protein>
    <submittedName>
        <fullName evidence="2">Uncharacterized protein</fullName>
    </submittedName>
</protein>
<evidence type="ECO:0000256" key="1">
    <source>
        <dbReference type="SAM" id="Phobius"/>
    </source>
</evidence>
<feature type="non-terminal residue" evidence="2">
    <location>
        <position position="1"/>
    </location>
</feature>
<evidence type="ECO:0000313" key="2">
    <source>
        <dbReference type="EMBL" id="BAF34939.1"/>
    </source>
</evidence>
<name>Q05KD1_HYDTH</name>
<keyword evidence="1" id="KW-0812">Transmembrane</keyword>
<reference evidence="2" key="1">
    <citation type="journal article" date="2006" name="Mol. Microbiol.">
        <title>A novel oxalosuccinate-forming enzyme involved in the reductive carboxylation of 2-oxoglutarate in Hydrogenobacter thermophilus TK-6.</title>
        <authorList>
            <person name="Aoshima M."/>
            <person name="Igarashi Y."/>
        </authorList>
    </citation>
    <scope>NUCLEOTIDE SEQUENCE</scope>
    <source>
        <strain evidence="2">TK-6</strain>
    </source>
</reference>